<proteinExistence type="inferred from homology"/>
<keyword evidence="6 8" id="KW-0472">Membrane</keyword>
<dbReference type="InterPro" id="IPR050363">
    <property type="entry name" value="MIP/Aquaporin"/>
</dbReference>
<dbReference type="PROSITE" id="PS00221">
    <property type="entry name" value="MIP"/>
    <property type="match status" value="1"/>
</dbReference>
<feature type="transmembrane region" description="Helical" evidence="8">
    <location>
        <begin position="209"/>
        <end position="228"/>
    </location>
</feature>
<organism evidence="9 10">
    <name type="scientific">Lactococcus nasutitermitis</name>
    <dbReference type="NCBI Taxonomy" id="1652957"/>
    <lineage>
        <taxon>Bacteria</taxon>
        <taxon>Bacillati</taxon>
        <taxon>Bacillota</taxon>
        <taxon>Bacilli</taxon>
        <taxon>Lactobacillales</taxon>
        <taxon>Streptococcaceae</taxon>
        <taxon>Lactococcus</taxon>
    </lineage>
</organism>
<name>A0ABV9JII0_9LACT</name>
<dbReference type="PRINTS" id="PR00783">
    <property type="entry name" value="MINTRINSICP"/>
</dbReference>
<dbReference type="InterPro" id="IPR023271">
    <property type="entry name" value="Aquaporin-like"/>
</dbReference>
<evidence type="ECO:0000256" key="2">
    <source>
        <dbReference type="ARBA" id="ARBA00006175"/>
    </source>
</evidence>
<dbReference type="Proteomes" id="UP001595987">
    <property type="component" value="Unassembled WGS sequence"/>
</dbReference>
<feature type="transmembrane region" description="Helical" evidence="8">
    <location>
        <begin position="44"/>
        <end position="63"/>
    </location>
</feature>
<dbReference type="InterPro" id="IPR000425">
    <property type="entry name" value="MIP"/>
</dbReference>
<comment type="subcellular location">
    <subcellularLocation>
        <location evidence="1">Membrane</location>
        <topology evidence="1">Multi-pass membrane protein</topology>
    </subcellularLocation>
</comment>
<reference evidence="10" key="1">
    <citation type="journal article" date="2019" name="Int. J. Syst. Evol. Microbiol.">
        <title>The Global Catalogue of Microorganisms (GCM) 10K type strain sequencing project: providing services to taxonomists for standard genome sequencing and annotation.</title>
        <authorList>
            <consortium name="The Broad Institute Genomics Platform"/>
            <consortium name="The Broad Institute Genome Sequencing Center for Infectious Disease"/>
            <person name="Wu L."/>
            <person name="Ma J."/>
        </authorList>
    </citation>
    <scope>NUCLEOTIDE SEQUENCE [LARGE SCALE GENOMIC DNA]</scope>
    <source>
        <strain evidence="10">CCUG 63287</strain>
    </source>
</reference>
<keyword evidence="10" id="KW-1185">Reference proteome</keyword>
<keyword evidence="5 8" id="KW-1133">Transmembrane helix</keyword>
<feature type="transmembrane region" description="Helical" evidence="8">
    <location>
        <begin position="263"/>
        <end position="287"/>
    </location>
</feature>
<evidence type="ECO:0000256" key="4">
    <source>
        <dbReference type="ARBA" id="ARBA00022692"/>
    </source>
</evidence>
<dbReference type="SUPFAM" id="SSF81338">
    <property type="entry name" value="Aquaporin-like"/>
    <property type="match status" value="1"/>
</dbReference>
<evidence type="ECO:0000256" key="6">
    <source>
        <dbReference type="ARBA" id="ARBA00023136"/>
    </source>
</evidence>
<feature type="transmembrane region" description="Helical" evidence="8">
    <location>
        <begin position="150"/>
        <end position="169"/>
    </location>
</feature>
<dbReference type="PANTHER" id="PTHR43829:SF9">
    <property type="entry name" value="AQUAPORIN-9"/>
    <property type="match status" value="1"/>
</dbReference>
<dbReference type="Pfam" id="PF00230">
    <property type="entry name" value="MIP"/>
    <property type="match status" value="2"/>
</dbReference>
<dbReference type="Gene3D" id="1.20.1080.10">
    <property type="entry name" value="Glycerol uptake facilitator protein"/>
    <property type="match status" value="1"/>
</dbReference>
<evidence type="ECO:0000256" key="5">
    <source>
        <dbReference type="ARBA" id="ARBA00022989"/>
    </source>
</evidence>
<dbReference type="PANTHER" id="PTHR43829">
    <property type="entry name" value="AQUAPORIN OR AQUAGLYCEROPORIN RELATED"/>
    <property type="match status" value="1"/>
</dbReference>
<evidence type="ECO:0000313" key="9">
    <source>
        <dbReference type="EMBL" id="MFC4653149.1"/>
    </source>
</evidence>
<keyword evidence="4 7" id="KW-0812">Transmembrane</keyword>
<evidence type="ECO:0000256" key="3">
    <source>
        <dbReference type="ARBA" id="ARBA00022448"/>
    </source>
</evidence>
<dbReference type="RefSeq" id="WP_213536312.1">
    <property type="nucleotide sequence ID" value="NZ_BOVQ01000006.1"/>
</dbReference>
<protein>
    <submittedName>
        <fullName evidence="9">MIP/aquaporin family protein</fullName>
    </submittedName>
</protein>
<keyword evidence="3 7" id="KW-0813">Transport</keyword>
<dbReference type="InterPro" id="IPR022357">
    <property type="entry name" value="MIP_CS"/>
</dbReference>
<evidence type="ECO:0000313" key="10">
    <source>
        <dbReference type="Proteomes" id="UP001595987"/>
    </source>
</evidence>
<accession>A0ABV9JII0</accession>
<comment type="similarity">
    <text evidence="2 7">Belongs to the MIP/aquaporin (TC 1.A.8) family.</text>
</comment>
<gene>
    <name evidence="9" type="ORF">ACFO26_09560</name>
</gene>
<comment type="caution">
    <text evidence="9">The sequence shown here is derived from an EMBL/GenBank/DDBJ whole genome shotgun (WGS) entry which is preliminary data.</text>
</comment>
<evidence type="ECO:0000256" key="7">
    <source>
        <dbReference type="RuleBase" id="RU000477"/>
    </source>
</evidence>
<feature type="transmembrane region" description="Helical" evidence="8">
    <location>
        <begin position="84"/>
        <end position="109"/>
    </location>
</feature>
<dbReference type="EMBL" id="JBHSGD010000008">
    <property type="protein sequence ID" value="MFC4653149.1"/>
    <property type="molecule type" value="Genomic_DNA"/>
</dbReference>
<evidence type="ECO:0000256" key="8">
    <source>
        <dbReference type="SAM" id="Phobius"/>
    </source>
</evidence>
<sequence length="289" mass="30243">MDASWMVKYVSEFLGTMFLVLLGNGAVAAVTLKGSKNKGAGGLAAAWGFGIGIMMPVLVFANVSGGQINPAITLGMASAGLFPWAHVAQYILAQILGAIVGQLLVVLIYKEYFVKTNDGAVTLGAFATTSALEEPQRHGRAVLNGFVNEAIGTFVFVFGILGFTTNFFGAESIKWYAKYAASQGQSTSGSDFTSAAWASISGASASKMVGALAIGILFVGLMITFGGATNTALNPARDLGPRIVHSFLPKSVLGENKSDSKWWYAWVPVVAPIVGGVLAALLFKLIFKN</sequence>
<evidence type="ECO:0000256" key="1">
    <source>
        <dbReference type="ARBA" id="ARBA00004141"/>
    </source>
</evidence>